<name>D6GVM2_PARA5</name>
<dbReference type="EMBL" id="GG745554">
    <property type="protein sequence ID" value="EFD92762.1"/>
    <property type="molecule type" value="Genomic_DNA"/>
</dbReference>
<evidence type="ECO:0000313" key="1">
    <source>
        <dbReference type="EMBL" id="EFD92762.1"/>
    </source>
</evidence>
<evidence type="ECO:0000313" key="2">
    <source>
        <dbReference type="Proteomes" id="UP000009376"/>
    </source>
</evidence>
<dbReference type="Proteomes" id="UP000009376">
    <property type="component" value="Unassembled WGS sequence"/>
</dbReference>
<protein>
    <submittedName>
        <fullName evidence="1">Uncharacterized protein</fullName>
    </submittedName>
</protein>
<reference evidence="1 2" key="1">
    <citation type="journal article" date="2010" name="Proc. Natl. Acad. Sci. U.S.A.">
        <title>Enigmatic, ultrasmall, uncultivated Archaea.</title>
        <authorList>
            <person name="Baker B.J."/>
            <person name="Comolli L.R."/>
            <person name="Dick G.J."/>
            <person name="Hauser L.J."/>
            <person name="Hyatt D."/>
            <person name="Dill B.D."/>
            <person name="Land M.L."/>
            <person name="Verberkmoes N.C."/>
            <person name="Hettich R.L."/>
            <person name="Banfield J.F."/>
        </authorList>
    </citation>
    <scope>NUCLEOTIDE SEQUENCE [LARGE SCALE GENOMIC DNA]</scope>
</reference>
<sequence length="153" mass="17992">MGKLENLEEELGAENSLNERVKLAFESIPSEVWMPLKGEPKTFNVNVVKKNSLDTKLVIRYEIVDNLPQQYKLENSDVKYKLYKEVYQRFFEVDGEYIMFLARKTKDSYQNVARINYYKKSVSFDRNIVKSISSEQLRRFAYATNMCLSTSIT</sequence>
<accession>D6GVM2</accession>
<proteinExistence type="predicted"/>
<dbReference type="AlphaFoldDB" id="D6GVM2"/>
<organism evidence="1 2">
    <name type="scientific">Candidatus Parvarchaeum acidophilus ARMAN-5</name>
    <dbReference type="NCBI Taxonomy" id="662762"/>
    <lineage>
        <taxon>Archaea</taxon>
        <taxon>Candidatus Parvarchaeota</taxon>
        <taxon>Candidatus Parvarchaeum</taxon>
    </lineage>
</organism>
<gene>
    <name evidence="1" type="ORF">BJBARM5_0535</name>
</gene>